<accession>A0ABR3G7E0</accession>
<feature type="chain" id="PRO_5046819799" description="RlpA-like protein double-psi beta-barrel domain-containing protein" evidence="2">
    <location>
        <begin position="20"/>
        <end position="153"/>
    </location>
</feature>
<dbReference type="SUPFAM" id="SSF50685">
    <property type="entry name" value="Barwin-like endoglucanases"/>
    <property type="match status" value="1"/>
</dbReference>
<dbReference type="Gene3D" id="2.40.40.10">
    <property type="entry name" value="RlpA-like domain"/>
    <property type="match status" value="1"/>
</dbReference>
<evidence type="ECO:0008006" key="5">
    <source>
        <dbReference type="Google" id="ProtNLM"/>
    </source>
</evidence>
<gene>
    <name evidence="3" type="ORF">Q9L58_009259</name>
</gene>
<reference evidence="3 4" key="1">
    <citation type="submission" date="2024-02" db="EMBL/GenBank/DDBJ databases">
        <title>Discinaceae phylogenomics.</title>
        <authorList>
            <person name="Dirks A.C."/>
            <person name="James T.Y."/>
        </authorList>
    </citation>
    <scope>NUCLEOTIDE SEQUENCE [LARGE SCALE GENOMIC DNA]</scope>
    <source>
        <strain evidence="3 4">ACD0624</strain>
    </source>
</reference>
<evidence type="ECO:0000256" key="1">
    <source>
        <dbReference type="ARBA" id="ARBA00022729"/>
    </source>
</evidence>
<dbReference type="PANTHER" id="PTHR31836">
    <property type="match status" value="1"/>
</dbReference>
<evidence type="ECO:0000313" key="4">
    <source>
        <dbReference type="Proteomes" id="UP001447188"/>
    </source>
</evidence>
<evidence type="ECO:0000256" key="2">
    <source>
        <dbReference type="SAM" id="SignalP"/>
    </source>
</evidence>
<sequence length="153" mass="16148">MQFTAAILGFVLAFTSVSATPTPVQSSSSLVVGPSSPTGSPGTKFFGDGTYFATGLGSCGKTNKDSDFIVAISHGRMDAIFSANPNNNIQCGKKIKAQHVVDATHPNPPSITVTVEDRCVGCAFDDLDFTHTAYIALGCTDFEGRCKISWEFI</sequence>
<organism evidence="3 4">
    <name type="scientific">Discina gigas</name>
    <dbReference type="NCBI Taxonomy" id="1032678"/>
    <lineage>
        <taxon>Eukaryota</taxon>
        <taxon>Fungi</taxon>
        <taxon>Dikarya</taxon>
        <taxon>Ascomycota</taxon>
        <taxon>Pezizomycotina</taxon>
        <taxon>Pezizomycetes</taxon>
        <taxon>Pezizales</taxon>
        <taxon>Discinaceae</taxon>
        <taxon>Discina</taxon>
    </lineage>
</organism>
<evidence type="ECO:0000313" key="3">
    <source>
        <dbReference type="EMBL" id="KAL0631874.1"/>
    </source>
</evidence>
<name>A0ABR3G7E0_9PEZI</name>
<dbReference type="EMBL" id="JBBBZM010000203">
    <property type="protein sequence ID" value="KAL0631874.1"/>
    <property type="molecule type" value="Genomic_DNA"/>
</dbReference>
<keyword evidence="4" id="KW-1185">Reference proteome</keyword>
<keyword evidence="1 2" id="KW-0732">Signal</keyword>
<dbReference type="Proteomes" id="UP001447188">
    <property type="component" value="Unassembled WGS sequence"/>
</dbReference>
<protein>
    <recommendedName>
        <fullName evidence="5">RlpA-like protein double-psi beta-barrel domain-containing protein</fullName>
    </recommendedName>
</protein>
<proteinExistence type="predicted"/>
<dbReference type="CDD" id="cd22191">
    <property type="entry name" value="DPBB_RlpA_EXP_N-like"/>
    <property type="match status" value="1"/>
</dbReference>
<dbReference type="InterPro" id="IPR036908">
    <property type="entry name" value="RlpA-like_sf"/>
</dbReference>
<feature type="signal peptide" evidence="2">
    <location>
        <begin position="1"/>
        <end position="19"/>
    </location>
</feature>
<dbReference type="PANTHER" id="PTHR31836:SF28">
    <property type="entry name" value="SRCR DOMAIN-CONTAINING PROTEIN-RELATED"/>
    <property type="match status" value="1"/>
</dbReference>
<comment type="caution">
    <text evidence="3">The sequence shown here is derived from an EMBL/GenBank/DDBJ whole genome shotgun (WGS) entry which is preliminary data.</text>
</comment>
<dbReference type="InterPro" id="IPR051477">
    <property type="entry name" value="Expansin_CellWall"/>
</dbReference>